<dbReference type="RefSeq" id="WP_149752059.1">
    <property type="nucleotide sequence ID" value="NZ_VUJW01000012.1"/>
</dbReference>
<sequence>MDPSADVPEVLSRWEATGGSWRVVGRSAERVTVALCSCEDQEMDRVEVTDPDFARRSQLGDEPAG</sequence>
<gene>
    <name evidence="1" type="ORF">F0U47_19030</name>
</gene>
<reference evidence="1 2" key="2">
    <citation type="submission" date="2019-09" db="EMBL/GenBank/DDBJ databases">
        <authorList>
            <person name="Jin C."/>
        </authorList>
    </citation>
    <scope>NUCLEOTIDE SEQUENCE [LARGE SCALE GENOMIC DNA]</scope>
    <source>
        <strain evidence="1 2">BN140041</strain>
    </source>
</reference>
<dbReference type="EMBL" id="VUJW01000012">
    <property type="protein sequence ID" value="KAA1424328.1"/>
    <property type="molecule type" value="Genomic_DNA"/>
</dbReference>
<proteinExistence type="predicted"/>
<organism evidence="1 2">
    <name type="scientific">Nocardioides antri</name>
    <dbReference type="NCBI Taxonomy" id="2607659"/>
    <lineage>
        <taxon>Bacteria</taxon>
        <taxon>Bacillati</taxon>
        <taxon>Actinomycetota</taxon>
        <taxon>Actinomycetes</taxon>
        <taxon>Propionibacteriales</taxon>
        <taxon>Nocardioidaceae</taxon>
        <taxon>Nocardioides</taxon>
    </lineage>
</organism>
<comment type="caution">
    <text evidence="1">The sequence shown here is derived from an EMBL/GenBank/DDBJ whole genome shotgun (WGS) entry which is preliminary data.</text>
</comment>
<dbReference type="Proteomes" id="UP000324351">
    <property type="component" value="Unassembled WGS sequence"/>
</dbReference>
<evidence type="ECO:0000313" key="1">
    <source>
        <dbReference type="EMBL" id="KAA1424328.1"/>
    </source>
</evidence>
<name>A0A5B1LW00_9ACTN</name>
<keyword evidence="2" id="KW-1185">Reference proteome</keyword>
<dbReference type="AlphaFoldDB" id="A0A5B1LW00"/>
<protein>
    <submittedName>
        <fullName evidence="1">Uncharacterized protein</fullName>
    </submittedName>
</protein>
<evidence type="ECO:0000313" key="2">
    <source>
        <dbReference type="Proteomes" id="UP000324351"/>
    </source>
</evidence>
<reference evidence="1 2" key="1">
    <citation type="submission" date="2019-09" db="EMBL/GenBank/DDBJ databases">
        <title>Nocardioides panacisoli sp. nov., isolated from the soil of a ginseng field.</title>
        <authorList>
            <person name="Cho C."/>
        </authorList>
    </citation>
    <scope>NUCLEOTIDE SEQUENCE [LARGE SCALE GENOMIC DNA]</scope>
    <source>
        <strain evidence="1 2">BN140041</strain>
    </source>
</reference>
<accession>A0A5B1LW00</accession>